<evidence type="ECO:0000256" key="1">
    <source>
        <dbReference type="ARBA" id="ARBA00022676"/>
    </source>
</evidence>
<evidence type="ECO:0000313" key="5">
    <source>
        <dbReference type="EMBL" id="HGQ74123.1"/>
    </source>
</evidence>
<keyword evidence="2 5" id="KW-0808">Transferase</keyword>
<feature type="domain" description="Phosphoribosyltransferase" evidence="3">
    <location>
        <begin position="22"/>
        <end position="149"/>
    </location>
</feature>
<dbReference type="SUPFAM" id="SSF53271">
    <property type="entry name" value="PRTase-like"/>
    <property type="match status" value="1"/>
</dbReference>
<proteinExistence type="predicted"/>
<dbReference type="AlphaFoldDB" id="A0A7C4JML9"/>
<sequence length="229" mass="26984">MPRVKVKLVSWNDIVEWSWGLAEIIKKDGYKPDVIIALARGGYVPARLLCDFLDVENLLSIQSQHWTEAAKVEEKAIIKFKYLIDLSGLKALIVDDIVDTGDSLKLARDYVRDYWKPVEIRTAALQWISPVAGFKPDYYYMDVKEWTWFQYPWTRLEDTYQFIKRMMNETYRETGKIEWSYKEIIDGFIDWYGIDVGQEYITKALEILIDKNIIKRDSVSGKYILITKQ</sequence>
<dbReference type="PANTHER" id="PTHR43363">
    <property type="entry name" value="HYPOXANTHINE PHOSPHORIBOSYLTRANSFERASE"/>
    <property type="match status" value="1"/>
</dbReference>
<evidence type="ECO:0000313" key="4">
    <source>
        <dbReference type="EMBL" id="HGQ59502.1"/>
    </source>
</evidence>
<dbReference type="CDD" id="cd06223">
    <property type="entry name" value="PRTases_typeI"/>
    <property type="match status" value="1"/>
</dbReference>
<gene>
    <name evidence="4" type="ORF">ENU09_02140</name>
    <name evidence="5" type="ORF">ENU20_03500</name>
</gene>
<evidence type="ECO:0000259" key="3">
    <source>
        <dbReference type="Pfam" id="PF00156"/>
    </source>
</evidence>
<name>A0A7C4JML9_STAMA</name>
<dbReference type="InterPro" id="IPR000836">
    <property type="entry name" value="PRTase_dom"/>
</dbReference>
<keyword evidence="1 5" id="KW-0328">Glycosyltransferase</keyword>
<protein>
    <submittedName>
        <fullName evidence="5">Phosphoribosyltransferase</fullName>
    </submittedName>
</protein>
<dbReference type="GO" id="GO:0016757">
    <property type="term" value="F:glycosyltransferase activity"/>
    <property type="evidence" value="ECO:0007669"/>
    <property type="project" value="UniProtKB-KW"/>
</dbReference>
<organism evidence="5">
    <name type="scientific">Staphylothermus marinus</name>
    <dbReference type="NCBI Taxonomy" id="2280"/>
    <lineage>
        <taxon>Archaea</taxon>
        <taxon>Thermoproteota</taxon>
        <taxon>Thermoprotei</taxon>
        <taxon>Desulfurococcales</taxon>
        <taxon>Desulfurococcaceae</taxon>
        <taxon>Staphylothermus</taxon>
    </lineage>
</organism>
<dbReference type="InterPro" id="IPR029057">
    <property type="entry name" value="PRTase-like"/>
</dbReference>
<evidence type="ECO:0000256" key="2">
    <source>
        <dbReference type="ARBA" id="ARBA00022679"/>
    </source>
</evidence>
<dbReference type="PANTHER" id="PTHR43363:SF2">
    <property type="entry name" value="PHOSPHORIBOSYLTRANSFERASE"/>
    <property type="match status" value="1"/>
</dbReference>
<accession>A0A7C4JML9</accession>
<dbReference type="Gene3D" id="3.40.50.2020">
    <property type="match status" value="1"/>
</dbReference>
<comment type="caution">
    <text evidence="5">The sequence shown here is derived from an EMBL/GenBank/DDBJ whole genome shotgun (WGS) entry which is preliminary data.</text>
</comment>
<reference evidence="5" key="1">
    <citation type="journal article" date="2020" name="mSystems">
        <title>Genome- and Community-Level Interaction Insights into Carbon Utilization and Element Cycling Functions of Hydrothermarchaeota in Hydrothermal Sediment.</title>
        <authorList>
            <person name="Zhou Z."/>
            <person name="Liu Y."/>
            <person name="Xu W."/>
            <person name="Pan J."/>
            <person name="Luo Z.H."/>
            <person name="Li M."/>
        </authorList>
    </citation>
    <scope>NUCLEOTIDE SEQUENCE [LARGE SCALE GENOMIC DNA]</scope>
    <source>
        <strain evidence="4">SpSt-638</strain>
        <strain evidence="5">SpSt-648</strain>
    </source>
</reference>
<dbReference type="Pfam" id="PF00156">
    <property type="entry name" value="Pribosyltran"/>
    <property type="match status" value="1"/>
</dbReference>
<dbReference type="EMBL" id="DTBE01000057">
    <property type="protein sequence ID" value="HGQ59502.1"/>
    <property type="molecule type" value="Genomic_DNA"/>
</dbReference>
<dbReference type="EMBL" id="DTBP01000023">
    <property type="protein sequence ID" value="HGQ74123.1"/>
    <property type="molecule type" value="Genomic_DNA"/>
</dbReference>